<name>A0A3P6SKW7_CYLGO</name>
<dbReference type="GO" id="GO:0000139">
    <property type="term" value="C:Golgi membrane"/>
    <property type="evidence" value="ECO:0007669"/>
    <property type="project" value="UniProtKB-SubCell"/>
</dbReference>
<proteinExistence type="inferred from homology"/>
<evidence type="ECO:0000256" key="7">
    <source>
        <dbReference type="ARBA" id="ARBA00022892"/>
    </source>
</evidence>
<evidence type="ECO:0000259" key="12">
    <source>
        <dbReference type="Pfam" id="PF01602"/>
    </source>
</evidence>
<accession>A0A3P6SKW7</accession>
<dbReference type="InterPro" id="IPR017106">
    <property type="entry name" value="Coatomer_gsu"/>
</dbReference>
<dbReference type="AlphaFoldDB" id="A0A3P6SKW7"/>
<comment type="subcellular location">
    <subcellularLocation>
        <location evidence="2">Cytoplasmic vesicle</location>
        <location evidence="2">COPI-coated vesicle membrane</location>
        <topology evidence="2">Peripheral membrane protein</topology>
        <orientation evidence="2">Cytoplasmic side</orientation>
    </subcellularLocation>
    <subcellularLocation>
        <location evidence="1">Golgi apparatus membrane</location>
        <topology evidence="1">Peripheral membrane protein</topology>
        <orientation evidence="1">Cytoplasmic side</orientation>
    </subcellularLocation>
</comment>
<evidence type="ECO:0000256" key="1">
    <source>
        <dbReference type="ARBA" id="ARBA00004255"/>
    </source>
</evidence>
<evidence type="ECO:0000313" key="13">
    <source>
        <dbReference type="EMBL" id="VDK76532.1"/>
    </source>
</evidence>
<keyword evidence="14" id="KW-1185">Reference proteome</keyword>
<evidence type="ECO:0000256" key="4">
    <source>
        <dbReference type="ARBA" id="ARBA00022448"/>
    </source>
</evidence>
<keyword evidence="7" id="KW-0931">ER-Golgi transport</keyword>
<dbReference type="GO" id="GO:0072384">
    <property type="term" value="P:organelle transport along microtubule"/>
    <property type="evidence" value="ECO:0007669"/>
    <property type="project" value="TreeGrafter"/>
</dbReference>
<evidence type="ECO:0000256" key="10">
    <source>
        <dbReference type="ARBA" id="ARBA00023136"/>
    </source>
</evidence>
<dbReference type="Gene3D" id="1.25.10.10">
    <property type="entry name" value="Leucine-rich Repeat Variant"/>
    <property type="match status" value="1"/>
</dbReference>
<protein>
    <recommendedName>
        <fullName evidence="12">Clathrin/coatomer adaptor adaptin-like N-terminal domain-containing protein</fullName>
    </recommendedName>
</protein>
<keyword evidence="4" id="KW-0813">Transport</keyword>
<keyword evidence="5" id="KW-0963">Cytoplasm</keyword>
<organism evidence="13 14">
    <name type="scientific">Cylicostephanus goldi</name>
    <name type="common">Nematode worm</name>
    <dbReference type="NCBI Taxonomy" id="71465"/>
    <lineage>
        <taxon>Eukaryota</taxon>
        <taxon>Metazoa</taxon>
        <taxon>Ecdysozoa</taxon>
        <taxon>Nematoda</taxon>
        <taxon>Chromadorea</taxon>
        <taxon>Rhabditida</taxon>
        <taxon>Rhabditina</taxon>
        <taxon>Rhabditomorpha</taxon>
        <taxon>Strongyloidea</taxon>
        <taxon>Strongylidae</taxon>
        <taxon>Cylicostephanus</taxon>
    </lineage>
</organism>
<evidence type="ECO:0000256" key="3">
    <source>
        <dbReference type="ARBA" id="ARBA00010720"/>
    </source>
</evidence>
<keyword evidence="9" id="KW-0333">Golgi apparatus</keyword>
<gene>
    <name evidence="13" type="ORF">CGOC_LOCUS7246</name>
</gene>
<dbReference type="GO" id="GO:0006888">
    <property type="term" value="P:endoplasmic reticulum to Golgi vesicle-mediated transport"/>
    <property type="evidence" value="ECO:0007669"/>
    <property type="project" value="TreeGrafter"/>
</dbReference>
<evidence type="ECO:0000256" key="5">
    <source>
        <dbReference type="ARBA" id="ARBA00022490"/>
    </source>
</evidence>
<keyword evidence="6" id="KW-0677">Repeat</keyword>
<feature type="domain" description="Clathrin/coatomer adaptor adaptin-like N-terminal" evidence="12">
    <location>
        <begin position="20"/>
        <end position="224"/>
    </location>
</feature>
<evidence type="ECO:0000256" key="8">
    <source>
        <dbReference type="ARBA" id="ARBA00022927"/>
    </source>
</evidence>
<dbReference type="InterPro" id="IPR016024">
    <property type="entry name" value="ARM-type_fold"/>
</dbReference>
<dbReference type="Proteomes" id="UP000271889">
    <property type="component" value="Unassembled WGS sequence"/>
</dbReference>
<evidence type="ECO:0000256" key="9">
    <source>
        <dbReference type="ARBA" id="ARBA00023034"/>
    </source>
</evidence>
<keyword evidence="11" id="KW-0968">Cytoplasmic vesicle</keyword>
<dbReference type="Pfam" id="PF01602">
    <property type="entry name" value="Adaptin_N"/>
    <property type="match status" value="1"/>
</dbReference>
<evidence type="ECO:0000256" key="6">
    <source>
        <dbReference type="ARBA" id="ARBA00022737"/>
    </source>
</evidence>
<dbReference type="GO" id="GO:0009306">
    <property type="term" value="P:protein secretion"/>
    <property type="evidence" value="ECO:0007669"/>
    <property type="project" value="TreeGrafter"/>
</dbReference>
<keyword evidence="10" id="KW-0472">Membrane</keyword>
<dbReference type="GO" id="GO:0030126">
    <property type="term" value="C:COPI vesicle coat"/>
    <property type="evidence" value="ECO:0007669"/>
    <property type="project" value="TreeGrafter"/>
</dbReference>
<evidence type="ECO:0000313" key="14">
    <source>
        <dbReference type="Proteomes" id="UP000271889"/>
    </source>
</evidence>
<dbReference type="GO" id="GO:0006891">
    <property type="term" value="P:intra-Golgi vesicle-mediated transport"/>
    <property type="evidence" value="ECO:0007669"/>
    <property type="project" value="TreeGrafter"/>
</dbReference>
<dbReference type="GO" id="GO:0005793">
    <property type="term" value="C:endoplasmic reticulum-Golgi intermediate compartment"/>
    <property type="evidence" value="ECO:0007669"/>
    <property type="project" value="TreeGrafter"/>
</dbReference>
<comment type="similarity">
    <text evidence="3">Belongs to the COPG family.</text>
</comment>
<evidence type="ECO:0000256" key="2">
    <source>
        <dbReference type="ARBA" id="ARBA00004347"/>
    </source>
</evidence>
<keyword evidence="8" id="KW-0653">Protein transport</keyword>
<dbReference type="InterPro" id="IPR011989">
    <property type="entry name" value="ARM-like"/>
</dbReference>
<reference evidence="13 14" key="1">
    <citation type="submission" date="2018-11" db="EMBL/GenBank/DDBJ databases">
        <authorList>
            <consortium name="Pathogen Informatics"/>
        </authorList>
    </citation>
    <scope>NUCLEOTIDE SEQUENCE [LARGE SCALE GENOMIC DNA]</scope>
</reference>
<dbReference type="FunFam" id="1.25.10.10:FF:000071">
    <property type="entry name" value="Coatomer subunit gamma"/>
    <property type="match status" value="1"/>
</dbReference>
<dbReference type="OrthoDB" id="1074925at2759"/>
<dbReference type="GO" id="GO:0006886">
    <property type="term" value="P:intracellular protein transport"/>
    <property type="evidence" value="ECO:0007669"/>
    <property type="project" value="InterPro"/>
</dbReference>
<dbReference type="SUPFAM" id="SSF48371">
    <property type="entry name" value="ARM repeat"/>
    <property type="match status" value="1"/>
</dbReference>
<dbReference type="EMBL" id="UYRV01024922">
    <property type="protein sequence ID" value="VDK76532.1"/>
    <property type="molecule type" value="Genomic_DNA"/>
</dbReference>
<dbReference type="PANTHER" id="PTHR10261:SF0">
    <property type="entry name" value="COATOMER SUBUNIT GAMMA-2"/>
    <property type="match status" value="1"/>
</dbReference>
<dbReference type="InterPro" id="IPR002553">
    <property type="entry name" value="Clathrin/coatomer_adapt-like_N"/>
</dbReference>
<evidence type="ECO:0000256" key="11">
    <source>
        <dbReference type="ARBA" id="ARBA00023329"/>
    </source>
</evidence>
<dbReference type="PANTHER" id="PTHR10261">
    <property type="entry name" value="COATOMER SUBUNIT GAMMA"/>
    <property type="match status" value="1"/>
</dbReference>
<dbReference type="GO" id="GO:0005783">
    <property type="term" value="C:endoplasmic reticulum"/>
    <property type="evidence" value="ECO:0007669"/>
    <property type="project" value="TreeGrafter"/>
</dbReference>
<sequence>KFLFIVRIFCCILFIVHQIRSIATLAITTLLKTGAESSVERLMKQISSFVSEISDEFKIVVVDAIRSLCARYPRKHAVMMPFLANMLRYGTSSLNDGGYEYKKAIVETIIAIVEENPDAKTAGLAHLCEFIEDCEHDSLATRVLHLLGREAPKTPNPSSYIRFIYNRVILESTKFTSLRKQLSASQVRAAAVTALAKFGAQCAELRPSIQVLLKRCLLDSDDEVGYLHTITKH</sequence>
<feature type="non-terminal residue" evidence="13">
    <location>
        <position position="1"/>
    </location>
</feature>